<reference evidence="3 4" key="1">
    <citation type="submission" date="2024-06" db="EMBL/GenBank/DDBJ databases">
        <title>The Natural Products Discovery Center: Release of the First 8490 Sequenced Strains for Exploring Actinobacteria Biosynthetic Diversity.</title>
        <authorList>
            <person name="Kalkreuter E."/>
            <person name="Kautsar S.A."/>
            <person name="Yang D."/>
            <person name="Bader C.D."/>
            <person name="Teijaro C.N."/>
            <person name="Fluegel L."/>
            <person name="Davis C.M."/>
            <person name="Simpson J.R."/>
            <person name="Lauterbach L."/>
            <person name="Steele A.D."/>
            <person name="Gui C."/>
            <person name="Meng S."/>
            <person name="Li G."/>
            <person name="Viehrig K."/>
            <person name="Ye F."/>
            <person name="Su P."/>
            <person name="Kiefer A.F."/>
            <person name="Nichols A."/>
            <person name="Cepeda A.J."/>
            <person name="Yan W."/>
            <person name="Fan B."/>
            <person name="Jiang Y."/>
            <person name="Adhikari A."/>
            <person name="Zheng C.-J."/>
            <person name="Schuster L."/>
            <person name="Cowan T.M."/>
            <person name="Smanski M.J."/>
            <person name="Chevrette M.G."/>
            <person name="De Carvalho L.P.S."/>
            <person name="Shen B."/>
        </authorList>
    </citation>
    <scope>NUCLEOTIDE SEQUENCE [LARGE SCALE GENOMIC DNA]</scope>
    <source>
        <strain evidence="3 4">NPDC000837</strain>
    </source>
</reference>
<dbReference type="Proteomes" id="UP001445472">
    <property type="component" value="Unassembled WGS sequence"/>
</dbReference>
<evidence type="ECO:0000259" key="2">
    <source>
        <dbReference type="Pfam" id="PF07228"/>
    </source>
</evidence>
<dbReference type="Pfam" id="PF07228">
    <property type="entry name" value="SpoIIE"/>
    <property type="match status" value="1"/>
</dbReference>
<evidence type="ECO:0000313" key="3">
    <source>
        <dbReference type="EMBL" id="MER6612022.1"/>
    </source>
</evidence>
<evidence type="ECO:0000256" key="1">
    <source>
        <dbReference type="SAM" id="MobiDB-lite"/>
    </source>
</evidence>
<dbReference type="RefSeq" id="WP_351974518.1">
    <property type="nucleotide sequence ID" value="NZ_JBEPBX010000001.1"/>
</dbReference>
<accession>A0ABV1UP50</accession>
<feature type="compositionally biased region" description="Basic residues" evidence="1">
    <location>
        <begin position="86"/>
        <end position="97"/>
    </location>
</feature>
<feature type="region of interest" description="Disordered" evidence="1">
    <location>
        <begin position="67"/>
        <end position="142"/>
    </location>
</feature>
<feature type="compositionally biased region" description="Basic residues" evidence="1">
    <location>
        <begin position="126"/>
        <end position="136"/>
    </location>
</feature>
<feature type="domain" description="PPM-type phosphatase" evidence="2">
    <location>
        <begin position="13"/>
        <end position="79"/>
    </location>
</feature>
<dbReference type="Gene3D" id="3.60.40.10">
    <property type="entry name" value="PPM-type phosphatase domain"/>
    <property type="match status" value="1"/>
</dbReference>
<feature type="compositionally biased region" description="Polar residues" evidence="1">
    <location>
        <begin position="71"/>
        <end position="80"/>
    </location>
</feature>
<proteinExistence type="predicted"/>
<dbReference type="EMBL" id="JBEPBX010000001">
    <property type="protein sequence ID" value="MER6612022.1"/>
    <property type="molecule type" value="Genomic_DNA"/>
</dbReference>
<dbReference type="InterPro" id="IPR001932">
    <property type="entry name" value="PPM-type_phosphatase-like_dom"/>
</dbReference>
<evidence type="ECO:0000313" key="4">
    <source>
        <dbReference type="Proteomes" id="UP001445472"/>
    </source>
</evidence>
<organism evidence="3 4">
    <name type="scientific">Streptomyces xantholiticus</name>
    <dbReference type="NCBI Taxonomy" id="68285"/>
    <lineage>
        <taxon>Bacteria</taxon>
        <taxon>Bacillati</taxon>
        <taxon>Actinomycetota</taxon>
        <taxon>Actinomycetes</taxon>
        <taxon>Kitasatosporales</taxon>
        <taxon>Streptomycetaceae</taxon>
        <taxon>Streptomyces</taxon>
    </lineage>
</organism>
<protein>
    <submittedName>
        <fullName evidence="3">SpoIIE family protein phosphatase</fullName>
    </submittedName>
</protein>
<dbReference type="InterPro" id="IPR036457">
    <property type="entry name" value="PPM-type-like_dom_sf"/>
</dbReference>
<gene>
    <name evidence="3" type="ORF">ABT276_01100</name>
</gene>
<name>A0ABV1UP50_9ACTN</name>
<sequence>MSGCCAGHVPVTPRPLLLRGDRAIPPPVAHRGPMTGRCRVTVTRRCTESRDVLLLYTDGVVERRGRDITDGISSPTQSLTVCAGRSRSRSWTGRRRGASAARMTTTPVSWRSGAAEHLGHWSTPLTRRRPAHRRRETRRDPR</sequence>
<comment type="caution">
    <text evidence="3">The sequence shown here is derived from an EMBL/GenBank/DDBJ whole genome shotgun (WGS) entry which is preliminary data.</text>
</comment>
<keyword evidence="4" id="KW-1185">Reference proteome</keyword>